<evidence type="ECO:0000313" key="2">
    <source>
        <dbReference type="Proteomes" id="UP001152885"/>
    </source>
</evidence>
<comment type="caution">
    <text evidence="1">The sequence shown here is derived from an EMBL/GenBank/DDBJ whole genome shotgun (WGS) entry which is preliminary data.</text>
</comment>
<name>A0A9W4TXK4_9ASCO</name>
<sequence>MTPKKKDRKLITPSELFDSVPLEIEDEILECYSEIIDEEEQEDLLLNQLPTVFERLKIPSIYTKDIITCIDYYYEFMKDRDVEVDYQNIKQNNTLKLIQQFTITSNIKDMKNILDIIDIDKLIKNVNKLIKFKNHHEHIYYSWKLFVDCSSNEEMTPDQIEFYKLTLPTLKIIKSNLNLDKDPNSKKQLNDSFLIDMLGCCKTDKNDDLINFSVERDGACVTFKDFAVILGNLGELDQ</sequence>
<protein>
    <submittedName>
        <fullName evidence="1">Uncharacterized protein</fullName>
    </submittedName>
</protein>
<dbReference type="Proteomes" id="UP001152885">
    <property type="component" value="Unassembled WGS sequence"/>
</dbReference>
<dbReference type="AlphaFoldDB" id="A0A9W4TXK4"/>
<evidence type="ECO:0000313" key="1">
    <source>
        <dbReference type="EMBL" id="CAI5758182.1"/>
    </source>
</evidence>
<dbReference type="OrthoDB" id="4085867at2759"/>
<reference evidence="1" key="1">
    <citation type="submission" date="2022-12" db="EMBL/GenBank/DDBJ databases">
        <authorList>
            <person name="Brejova B."/>
        </authorList>
    </citation>
    <scope>NUCLEOTIDE SEQUENCE</scope>
</reference>
<dbReference type="InterPro" id="IPR014841">
    <property type="entry name" value="Rad33"/>
</dbReference>
<gene>
    <name evidence="1" type="ORF">CANVERA_P2695</name>
</gene>
<accession>A0A9W4TXK4</accession>
<dbReference type="EMBL" id="CANTUO010000002">
    <property type="protein sequence ID" value="CAI5758182.1"/>
    <property type="molecule type" value="Genomic_DNA"/>
</dbReference>
<organism evidence="1 2">
    <name type="scientific">Candida verbasci</name>
    <dbReference type="NCBI Taxonomy" id="1227364"/>
    <lineage>
        <taxon>Eukaryota</taxon>
        <taxon>Fungi</taxon>
        <taxon>Dikarya</taxon>
        <taxon>Ascomycota</taxon>
        <taxon>Saccharomycotina</taxon>
        <taxon>Pichiomycetes</taxon>
        <taxon>Debaryomycetaceae</taxon>
        <taxon>Candida/Lodderomyces clade</taxon>
        <taxon>Candida</taxon>
    </lineage>
</organism>
<dbReference type="Pfam" id="PF08730">
    <property type="entry name" value="Rad33"/>
    <property type="match status" value="1"/>
</dbReference>
<proteinExistence type="predicted"/>
<keyword evidence="2" id="KW-1185">Reference proteome</keyword>